<dbReference type="GO" id="GO:0031491">
    <property type="term" value="F:nucleosome binding"/>
    <property type="evidence" value="ECO:0007669"/>
    <property type="project" value="TreeGrafter"/>
</dbReference>
<dbReference type="InterPro" id="IPR011993">
    <property type="entry name" value="PH-like_dom_sf"/>
</dbReference>
<dbReference type="PANTHER" id="PTHR45849:SF3">
    <property type="entry name" value="HISTONE CHAPERONE RTT106"/>
    <property type="match status" value="1"/>
</dbReference>
<evidence type="ECO:0000256" key="3">
    <source>
        <dbReference type="ARBA" id="ARBA00038654"/>
    </source>
</evidence>
<dbReference type="PANTHER" id="PTHR45849">
    <property type="entry name" value="FACT COMPLEX SUBUNIT SSRP1"/>
    <property type="match status" value="1"/>
</dbReference>
<evidence type="ECO:0000256" key="2">
    <source>
        <dbReference type="ARBA" id="ARBA00037550"/>
    </source>
</evidence>
<dbReference type="SUPFAM" id="SSF50729">
    <property type="entry name" value="PH domain-like"/>
    <property type="match status" value="1"/>
</dbReference>
<sequence length="484" mass="53035">MAFAAINNSSRSSSTIPIVNQQPPVAVNYAVIDNAFAADSSLRKRVYDAITASPQHGALFHDIAQYTSRLLQQSQPLQQRQLAKAISDEPAIKKRKLEGNNGIGGLAPSATSVHDLKADSPLQFYVQDISFAVPQRKKLTLEMTAAGGYLRARNQTSKEIEFGIPVKDIQHVLCLPVPEKAQRQTNFCIIPRYGDGVTPVPDGASIPDQMVFTIADGPAKAAFTGAGQRVESDENGEALLRGWLNNAIGHTKVIRPDDREFVSATPEAHRKGEKAYHVKAHRGSKDGYLFFLSTGILFGFKKPLVFFSFENIESVSYTSVLQRTFNLNITTRVDEEQEPQEFEFSMIDQADYAGIDAYIKNHQLQDASLAEARRAKKYNVNGGKAAGADGEQNGEGATATEGEEEETELQKAQRELEDQEDEEEEDYDPGSEGDSDGSGSSSEEEDEDEDGGGDDDEEDEEDEDGDIDLVKQELGSEAEDVDED</sequence>
<comment type="caution">
    <text evidence="6">The sequence shown here is derived from an EMBL/GenBank/DDBJ whole genome shotgun (WGS) entry which is preliminary data.</text>
</comment>
<dbReference type="InterPro" id="IPR013719">
    <property type="entry name" value="RTT106/SPT16-like_middle_dom"/>
</dbReference>
<dbReference type="Gene3D" id="2.30.29.120">
    <property type="match status" value="1"/>
</dbReference>
<evidence type="ECO:0000256" key="1">
    <source>
        <dbReference type="ARBA" id="ARBA00006159"/>
    </source>
</evidence>
<dbReference type="EMBL" id="DF933830">
    <property type="protein sequence ID" value="GAM38971.1"/>
    <property type="molecule type" value="Genomic_DNA"/>
</dbReference>
<evidence type="ECO:0000256" key="4">
    <source>
        <dbReference type="SAM" id="MobiDB-lite"/>
    </source>
</evidence>
<dbReference type="GO" id="GO:0042393">
    <property type="term" value="F:histone binding"/>
    <property type="evidence" value="ECO:0007669"/>
    <property type="project" value="TreeGrafter"/>
</dbReference>
<dbReference type="InterPro" id="IPR050454">
    <property type="entry name" value="RTT106/SSRP1_HistChap/FACT"/>
</dbReference>
<evidence type="ECO:0000313" key="7">
    <source>
        <dbReference type="Proteomes" id="UP000053095"/>
    </source>
</evidence>
<feature type="region of interest" description="Disordered" evidence="4">
    <location>
        <begin position="381"/>
        <end position="484"/>
    </location>
</feature>
<protein>
    <recommendedName>
        <fullName evidence="5">Histone chaperone RTT106/FACT complex subunit SPT16-like middle domain-containing protein</fullName>
    </recommendedName>
</protein>
<dbReference type="Proteomes" id="UP000053095">
    <property type="component" value="Unassembled WGS sequence"/>
</dbReference>
<gene>
    <name evidence="6" type="ORF">TCE0_034r10131</name>
</gene>
<feature type="compositionally biased region" description="Acidic residues" evidence="4">
    <location>
        <begin position="417"/>
        <end position="435"/>
    </location>
</feature>
<accession>A0A6V8HCH1</accession>
<organism evidence="6 7">
    <name type="scientific">Talaromyces pinophilus</name>
    <name type="common">Penicillium pinophilum</name>
    <dbReference type="NCBI Taxonomy" id="128442"/>
    <lineage>
        <taxon>Eukaryota</taxon>
        <taxon>Fungi</taxon>
        <taxon>Dikarya</taxon>
        <taxon>Ascomycota</taxon>
        <taxon>Pezizomycotina</taxon>
        <taxon>Eurotiomycetes</taxon>
        <taxon>Eurotiomycetidae</taxon>
        <taxon>Eurotiales</taxon>
        <taxon>Trichocomaceae</taxon>
        <taxon>Talaromyces</taxon>
        <taxon>Talaromyces sect. Talaromyces</taxon>
    </lineage>
</organism>
<evidence type="ECO:0000313" key="6">
    <source>
        <dbReference type="EMBL" id="GAM38971.1"/>
    </source>
</evidence>
<dbReference type="AlphaFoldDB" id="A0A6V8HCH1"/>
<proteinExistence type="inferred from homology"/>
<comment type="similarity">
    <text evidence="1">Belongs to the RTT106 family.</text>
</comment>
<feature type="domain" description="Histone chaperone RTT106/FACT complex subunit SPT16-like middle" evidence="5">
    <location>
        <begin position="275"/>
        <end position="369"/>
    </location>
</feature>
<dbReference type="SMART" id="SM01287">
    <property type="entry name" value="Rtt106"/>
    <property type="match status" value="1"/>
</dbReference>
<comment type="function">
    <text evidence="2">Histones H3 and H4 chaperone involved in the nucleosome formation and heterochromatin silencing. Required for the deposition of H3K56ac-carrying H3-H4 complex onto newly-replicated DNA. Plays a role in the transcriptional regulation of the cell-cycle dependent histone genes by creating a repressive structure at the core histone gene promoter.</text>
</comment>
<evidence type="ECO:0000259" key="5">
    <source>
        <dbReference type="SMART" id="SM01287"/>
    </source>
</evidence>
<comment type="subunit">
    <text evidence="3">Interacts with histones H3 and H4.</text>
</comment>
<dbReference type="Pfam" id="PF08512">
    <property type="entry name" value="Rttp106-like_middle"/>
    <property type="match status" value="1"/>
</dbReference>
<name>A0A6V8HCH1_TALPI</name>
<feature type="compositionally biased region" description="Acidic residues" evidence="4">
    <location>
        <begin position="442"/>
        <end position="467"/>
    </location>
</feature>
<dbReference type="Gene3D" id="2.30.29.30">
    <property type="entry name" value="Pleckstrin-homology domain (PH domain)/Phosphotyrosine-binding domain (PTB)"/>
    <property type="match status" value="1"/>
</dbReference>
<reference evidence="7" key="1">
    <citation type="journal article" date="2015" name="Genome Announc.">
        <title>Draft genome sequence of Talaromyces cellulolyticus strain Y-94, a source of lignocellulosic biomass-degrading enzymes.</title>
        <authorList>
            <person name="Fujii T."/>
            <person name="Koike H."/>
            <person name="Sawayama S."/>
            <person name="Yano S."/>
            <person name="Inoue H."/>
        </authorList>
    </citation>
    <scope>NUCLEOTIDE SEQUENCE [LARGE SCALE GENOMIC DNA]</scope>
    <source>
        <strain evidence="7">Y-94</strain>
    </source>
</reference>
<keyword evidence="7" id="KW-1185">Reference proteome</keyword>